<comment type="similarity">
    <text evidence="2 10">Belongs to the binding-protein-dependent transport system permease family. CysTW subfamily.</text>
</comment>
<feature type="transmembrane region" description="Helical" evidence="9">
    <location>
        <begin position="300"/>
        <end position="325"/>
    </location>
</feature>
<evidence type="ECO:0000313" key="13">
    <source>
        <dbReference type="Proteomes" id="UP000008963"/>
    </source>
</evidence>
<keyword evidence="5 10" id="KW-0592">Phosphate transport</keyword>
<keyword evidence="7 9" id="KW-1133">Transmembrane helix</keyword>
<gene>
    <name evidence="12" type="primary">pstC</name>
    <name evidence="12" type="ordered locus">BMS_2385</name>
</gene>
<evidence type="ECO:0000256" key="9">
    <source>
        <dbReference type="RuleBase" id="RU363032"/>
    </source>
</evidence>
<dbReference type="NCBIfam" id="TIGR02138">
    <property type="entry name" value="phosphate_pstC"/>
    <property type="match status" value="1"/>
</dbReference>
<evidence type="ECO:0000256" key="8">
    <source>
        <dbReference type="ARBA" id="ARBA00023136"/>
    </source>
</evidence>
<dbReference type="PROSITE" id="PS50928">
    <property type="entry name" value="ABC_TM1"/>
    <property type="match status" value="1"/>
</dbReference>
<evidence type="ECO:0000256" key="7">
    <source>
        <dbReference type="ARBA" id="ARBA00022989"/>
    </source>
</evidence>
<dbReference type="Pfam" id="PF00528">
    <property type="entry name" value="BPD_transp_1"/>
    <property type="match status" value="1"/>
</dbReference>
<reference evidence="13" key="1">
    <citation type="journal article" date="2013" name="ISME J.">
        <title>A small predatory core genome in the divergent marine Bacteriovorax marinus SJ and the terrestrial Bdellovibrio bacteriovorus.</title>
        <authorList>
            <person name="Crossman L.C."/>
            <person name="Chen H."/>
            <person name="Cerdeno-Tarraga A.M."/>
            <person name="Brooks K."/>
            <person name="Quail M.A."/>
            <person name="Pineiro S.A."/>
            <person name="Hobley L."/>
            <person name="Sockett R.E."/>
            <person name="Bentley S.D."/>
            <person name="Parkhill J."/>
            <person name="Williams H.N."/>
            <person name="Stine O.C."/>
        </authorList>
    </citation>
    <scope>NUCLEOTIDE SEQUENCE [LARGE SCALE GENOMIC DNA]</scope>
    <source>
        <strain evidence="13">ATCC BAA-682 / DSM 15412 / SJ</strain>
    </source>
</reference>
<dbReference type="AlphaFoldDB" id="E1X4V5"/>
<dbReference type="Gene3D" id="1.10.3720.10">
    <property type="entry name" value="MetI-like"/>
    <property type="match status" value="1"/>
</dbReference>
<dbReference type="InterPro" id="IPR035906">
    <property type="entry name" value="MetI-like_sf"/>
</dbReference>
<accession>E1X4V5</accession>
<feature type="transmembrane region" description="Helical" evidence="9">
    <location>
        <begin position="261"/>
        <end position="288"/>
    </location>
</feature>
<evidence type="ECO:0000256" key="2">
    <source>
        <dbReference type="ARBA" id="ARBA00007069"/>
    </source>
</evidence>
<feature type="transmembrane region" description="Helical" evidence="9">
    <location>
        <begin position="177"/>
        <end position="198"/>
    </location>
</feature>
<dbReference type="InterPro" id="IPR011864">
    <property type="entry name" value="Phosphate_PstC"/>
</dbReference>
<proteinExistence type="inferred from homology"/>
<dbReference type="STRING" id="862908.BMS_2385"/>
<evidence type="ECO:0000313" key="12">
    <source>
        <dbReference type="EMBL" id="CBW27181.1"/>
    </source>
</evidence>
<evidence type="ECO:0000256" key="1">
    <source>
        <dbReference type="ARBA" id="ARBA00004651"/>
    </source>
</evidence>
<keyword evidence="8 9" id="KW-0472">Membrane</keyword>
<dbReference type="KEGG" id="bmx:BMS_2385"/>
<keyword evidence="6 9" id="KW-0812">Transmembrane</keyword>
<evidence type="ECO:0000256" key="6">
    <source>
        <dbReference type="ARBA" id="ARBA00022692"/>
    </source>
</evidence>
<feature type="transmembrane region" description="Helical" evidence="9">
    <location>
        <begin position="133"/>
        <end position="157"/>
    </location>
</feature>
<protein>
    <recommendedName>
        <fullName evidence="10">Phosphate transport system permease protein</fullName>
    </recommendedName>
</protein>
<dbReference type="eggNOG" id="COG0573">
    <property type="taxonomic scope" value="Bacteria"/>
</dbReference>
<dbReference type="PATRIC" id="fig|862908.3.peg.2271"/>
<dbReference type="RefSeq" id="WP_014244958.1">
    <property type="nucleotide sequence ID" value="NC_016620.1"/>
</dbReference>
<sequence>MIRDSENIHKSFSNEMKEDISKQSNSPKKLLSYGEQDKFAYLLIKSIAVAVVILLIGMIIMLINASSLAINEFGFDFTIKDNWNPVEDEFGALAFLYGTIVTSFIAILIAAPISIGVALFINEVLPKKIANIVSLFVEMIAAIPSIVFGLWGIFFLGPFVKEVLSPILKEYLGFLPLFQGASFGIGILTAALILAIMITPTITSICREVLKTVPKIQKEAALALGATRFEMIKIALLKPSFSGLMGGVVLGLGRALGETMAVAMVIGNSAMISTSLFSPAATMASVIANEYAEADSDLHLSALCYIGLLLFLVTFTVNAIARAIVWKKQRAVRSKK</sequence>
<feature type="domain" description="ABC transmembrane type-1" evidence="11">
    <location>
        <begin position="96"/>
        <end position="321"/>
    </location>
</feature>
<evidence type="ECO:0000256" key="5">
    <source>
        <dbReference type="ARBA" id="ARBA00022592"/>
    </source>
</evidence>
<keyword evidence="4 10" id="KW-1003">Cell membrane</keyword>
<dbReference type="InterPro" id="IPR000515">
    <property type="entry name" value="MetI-like"/>
</dbReference>
<dbReference type="CDD" id="cd06261">
    <property type="entry name" value="TM_PBP2"/>
    <property type="match status" value="1"/>
</dbReference>
<dbReference type="PANTHER" id="PTHR30425:SF1">
    <property type="entry name" value="PHOSPHATE TRANSPORT SYSTEM PERMEASE PROTEIN PSTC"/>
    <property type="match status" value="1"/>
</dbReference>
<dbReference type="InterPro" id="IPR051124">
    <property type="entry name" value="Phosphate_Transport_Permease"/>
</dbReference>
<name>E1X4V5_HALMS</name>
<dbReference type="GO" id="GO:0005886">
    <property type="term" value="C:plasma membrane"/>
    <property type="evidence" value="ECO:0007669"/>
    <property type="project" value="UniProtKB-SubCell"/>
</dbReference>
<keyword evidence="13" id="KW-1185">Reference proteome</keyword>
<evidence type="ECO:0000256" key="4">
    <source>
        <dbReference type="ARBA" id="ARBA00022475"/>
    </source>
</evidence>
<evidence type="ECO:0000256" key="3">
    <source>
        <dbReference type="ARBA" id="ARBA00022448"/>
    </source>
</evidence>
<dbReference type="GO" id="GO:0006817">
    <property type="term" value="P:phosphate ion transport"/>
    <property type="evidence" value="ECO:0007669"/>
    <property type="project" value="UniProtKB-KW"/>
</dbReference>
<feature type="transmembrane region" description="Helical" evidence="9">
    <location>
        <begin position="39"/>
        <end position="70"/>
    </location>
</feature>
<dbReference type="EMBL" id="FQ312005">
    <property type="protein sequence ID" value="CBW27181.1"/>
    <property type="molecule type" value="Genomic_DNA"/>
</dbReference>
<evidence type="ECO:0000259" key="11">
    <source>
        <dbReference type="PROSITE" id="PS50928"/>
    </source>
</evidence>
<evidence type="ECO:0000256" key="10">
    <source>
        <dbReference type="RuleBase" id="RU363054"/>
    </source>
</evidence>
<dbReference type="Proteomes" id="UP000008963">
    <property type="component" value="Chromosome"/>
</dbReference>
<dbReference type="PANTHER" id="PTHR30425">
    <property type="entry name" value="PHOSPHATE TRANSPORT SYSTEM PERMEASE PROTEIN PST"/>
    <property type="match status" value="1"/>
</dbReference>
<comment type="subcellular location">
    <subcellularLocation>
        <location evidence="1 9">Cell membrane</location>
        <topology evidence="1 9">Multi-pass membrane protein</topology>
    </subcellularLocation>
</comment>
<dbReference type="GO" id="GO:0005315">
    <property type="term" value="F:phosphate transmembrane transporter activity"/>
    <property type="evidence" value="ECO:0007669"/>
    <property type="project" value="InterPro"/>
</dbReference>
<organism evidence="12 13">
    <name type="scientific">Halobacteriovorax marinus (strain ATCC BAA-682 / DSM 15412 / SJ)</name>
    <name type="common">Bacteriovorax marinus</name>
    <dbReference type="NCBI Taxonomy" id="862908"/>
    <lineage>
        <taxon>Bacteria</taxon>
        <taxon>Pseudomonadati</taxon>
        <taxon>Bdellovibrionota</taxon>
        <taxon>Bacteriovoracia</taxon>
        <taxon>Bacteriovoracales</taxon>
        <taxon>Halobacteriovoraceae</taxon>
        <taxon>Halobacteriovorax</taxon>
    </lineage>
</organism>
<dbReference type="SUPFAM" id="SSF161098">
    <property type="entry name" value="MetI-like"/>
    <property type="match status" value="1"/>
</dbReference>
<comment type="function">
    <text evidence="10">Part of the binding-protein-dependent transport system for phosphate; probably responsible for the translocation of the substrate across the membrane.</text>
</comment>
<feature type="transmembrane region" description="Helical" evidence="9">
    <location>
        <begin position="90"/>
        <end position="121"/>
    </location>
</feature>
<keyword evidence="3 9" id="KW-0813">Transport</keyword>
<dbReference type="HOGENOM" id="CLU_033621_1_3_7"/>